<accession>A0A7U9Q0M1</accession>
<comment type="caution">
    <text evidence="2">The sequence shown here is derived from an EMBL/GenBank/DDBJ whole genome shotgun (WGS) entry which is preliminary data.</text>
</comment>
<evidence type="ECO:0000259" key="1">
    <source>
        <dbReference type="Pfam" id="PF03446"/>
    </source>
</evidence>
<proteinExistence type="predicted"/>
<dbReference type="InterPro" id="IPR036291">
    <property type="entry name" value="NAD(P)-bd_dom_sf"/>
</dbReference>
<dbReference type="SUPFAM" id="SSF51735">
    <property type="entry name" value="NAD(P)-binding Rossmann-fold domains"/>
    <property type="match status" value="1"/>
</dbReference>
<gene>
    <name evidence="2" type="ORF">OEIGOIKO_03197</name>
</gene>
<dbReference type="AlphaFoldDB" id="A0A7U9Q0M1"/>
<dbReference type="EMBL" id="BHZC01000001">
    <property type="protein sequence ID" value="GCD35454.1"/>
    <property type="molecule type" value="Genomic_DNA"/>
</dbReference>
<dbReference type="Proteomes" id="UP000287830">
    <property type="component" value="Unassembled WGS sequence"/>
</dbReference>
<dbReference type="GO" id="GO:0050661">
    <property type="term" value="F:NADP binding"/>
    <property type="evidence" value="ECO:0007669"/>
    <property type="project" value="InterPro"/>
</dbReference>
<name>A0A7U9Q0M1_9ACTN</name>
<dbReference type="Pfam" id="PF03446">
    <property type="entry name" value="NAD_binding_2"/>
    <property type="match status" value="1"/>
</dbReference>
<protein>
    <submittedName>
        <fullName evidence="2">2-hydroxy-3-oxopropionate reductase</fullName>
    </submittedName>
</protein>
<reference evidence="2 3" key="1">
    <citation type="submission" date="2018-11" db="EMBL/GenBank/DDBJ databases">
        <title>Whole genome sequence of Streptomyces chrestomyceticus NBRC 13444(T).</title>
        <authorList>
            <person name="Komaki H."/>
            <person name="Tamura T."/>
        </authorList>
    </citation>
    <scope>NUCLEOTIDE SEQUENCE [LARGE SCALE GENOMIC DNA]</scope>
    <source>
        <strain evidence="2 3">NBRC 13444</strain>
    </source>
</reference>
<sequence length="91" mass="9204">MNVDACRGAEAASIAEAVRDADVVITMVPASPQVEAVAYGPDGILEHARAAAQLVASAVACGDGELDHSALLRGVQRLSGYEVGDAEPESA</sequence>
<evidence type="ECO:0000313" key="3">
    <source>
        <dbReference type="Proteomes" id="UP000287830"/>
    </source>
</evidence>
<organism evidence="2 3">
    <name type="scientific">Streptomyces chrestomyceticus JCM 4735</name>
    <dbReference type="NCBI Taxonomy" id="1306181"/>
    <lineage>
        <taxon>Bacteria</taxon>
        <taxon>Bacillati</taxon>
        <taxon>Actinomycetota</taxon>
        <taxon>Actinomycetes</taxon>
        <taxon>Kitasatosporales</taxon>
        <taxon>Streptomycetaceae</taxon>
        <taxon>Streptomyces</taxon>
    </lineage>
</organism>
<evidence type="ECO:0000313" key="2">
    <source>
        <dbReference type="EMBL" id="GCD35454.1"/>
    </source>
</evidence>
<dbReference type="Gene3D" id="3.40.50.720">
    <property type="entry name" value="NAD(P)-binding Rossmann-like Domain"/>
    <property type="match status" value="1"/>
</dbReference>
<dbReference type="InterPro" id="IPR006115">
    <property type="entry name" value="6PGDH_NADP-bd"/>
</dbReference>
<feature type="domain" description="6-phosphogluconate dehydrogenase NADP-binding" evidence="1">
    <location>
        <begin position="10"/>
        <end position="56"/>
    </location>
</feature>